<dbReference type="EnsemblPlants" id="KEH41843">
    <property type="protein sequence ID" value="KEH41843"/>
    <property type="gene ID" value="MTR_1g055235"/>
</dbReference>
<evidence type="ECO:0000256" key="1">
    <source>
        <dbReference type="ARBA" id="ARBA00009737"/>
    </source>
</evidence>
<keyword evidence="4" id="KW-1185">Reference proteome</keyword>
<dbReference type="EMBL" id="CM001217">
    <property type="protein sequence ID" value="KEH41843.1"/>
    <property type="molecule type" value="Genomic_DNA"/>
</dbReference>
<evidence type="ECO:0000313" key="2">
    <source>
        <dbReference type="EMBL" id="KEH41843.1"/>
    </source>
</evidence>
<gene>
    <name evidence="3" type="primary">25483653</name>
    <name evidence="2" type="ordered locus">MTR_1g055235</name>
</gene>
<proteinExistence type="inferred from homology"/>
<sequence>MTAAENKQKQRSRFRKHYQHWYHGLIQEATHEAEKVVNEAQSGGAKAAVNYVATKSKQIVLTSLVKIWSGLNHYPPFHAVAEMAVPTTARWSEKYNHVVKDITRKGYTVFGYLPLIPIDEIAKAFKQGEVNVSADHETSSGEDFSD</sequence>
<evidence type="ECO:0000313" key="3">
    <source>
        <dbReference type="EnsemblPlants" id="KEH41843"/>
    </source>
</evidence>
<dbReference type="GO" id="GO:0003746">
    <property type="term" value="F:translation elongation factor activity"/>
    <property type="evidence" value="ECO:0007669"/>
    <property type="project" value="UniProtKB-KW"/>
</dbReference>
<name>A0A072VK99_MEDTR</name>
<dbReference type="Pfam" id="PF05755">
    <property type="entry name" value="REF"/>
    <property type="match status" value="1"/>
</dbReference>
<organism evidence="2 4">
    <name type="scientific">Medicago truncatula</name>
    <name type="common">Barrel medic</name>
    <name type="synonym">Medicago tribuloides</name>
    <dbReference type="NCBI Taxonomy" id="3880"/>
    <lineage>
        <taxon>Eukaryota</taxon>
        <taxon>Viridiplantae</taxon>
        <taxon>Streptophyta</taxon>
        <taxon>Embryophyta</taxon>
        <taxon>Tracheophyta</taxon>
        <taxon>Spermatophyta</taxon>
        <taxon>Magnoliopsida</taxon>
        <taxon>eudicotyledons</taxon>
        <taxon>Gunneridae</taxon>
        <taxon>Pentapetalae</taxon>
        <taxon>rosids</taxon>
        <taxon>fabids</taxon>
        <taxon>Fabales</taxon>
        <taxon>Fabaceae</taxon>
        <taxon>Papilionoideae</taxon>
        <taxon>50 kb inversion clade</taxon>
        <taxon>NPAAA clade</taxon>
        <taxon>Hologalegina</taxon>
        <taxon>IRL clade</taxon>
        <taxon>Trifolieae</taxon>
        <taxon>Medicago</taxon>
    </lineage>
</organism>
<dbReference type="PANTHER" id="PTHR33732">
    <property type="entry name" value="REF/SRPP-LIKE PROTEIN OS05G0151300/LOC_OS05G05940"/>
    <property type="match status" value="1"/>
</dbReference>
<comment type="similarity">
    <text evidence="1">Belongs to the REF/SRPP family.</text>
</comment>
<dbReference type="PANTHER" id="PTHR33732:SF2">
    <property type="entry name" value="REF_SRPP-LIKE PROTEIN"/>
    <property type="match status" value="1"/>
</dbReference>
<keyword evidence="2" id="KW-0251">Elongation factor</keyword>
<dbReference type="Proteomes" id="UP000002051">
    <property type="component" value="Unassembled WGS sequence"/>
</dbReference>
<dbReference type="HOGENOM" id="CLU_1780181_0_0_1"/>
<dbReference type="KEGG" id="mtr:25483653"/>
<keyword evidence="2" id="KW-0648">Protein biosynthesis</keyword>
<dbReference type="InterPro" id="IPR008802">
    <property type="entry name" value="REF"/>
</dbReference>
<reference evidence="3" key="3">
    <citation type="submission" date="2015-04" db="UniProtKB">
        <authorList>
            <consortium name="EnsemblPlants"/>
        </authorList>
    </citation>
    <scope>IDENTIFICATION</scope>
    <source>
        <strain evidence="3">cv. Jemalong A17</strain>
    </source>
</reference>
<evidence type="ECO:0000313" key="4">
    <source>
        <dbReference type="Proteomes" id="UP000002051"/>
    </source>
</evidence>
<dbReference type="STRING" id="3880.A0A072VK99"/>
<reference evidence="2 4" key="1">
    <citation type="journal article" date="2011" name="Nature">
        <title>The Medicago genome provides insight into the evolution of rhizobial symbioses.</title>
        <authorList>
            <person name="Young N.D."/>
            <person name="Debelle F."/>
            <person name="Oldroyd G.E."/>
            <person name="Geurts R."/>
            <person name="Cannon S.B."/>
            <person name="Udvardi M.K."/>
            <person name="Benedito V.A."/>
            <person name="Mayer K.F."/>
            <person name="Gouzy J."/>
            <person name="Schoof H."/>
            <person name="Van de Peer Y."/>
            <person name="Proost S."/>
            <person name="Cook D.R."/>
            <person name="Meyers B.C."/>
            <person name="Spannagl M."/>
            <person name="Cheung F."/>
            <person name="De Mita S."/>
            <person name="Krishnakumar V."/>
            <person name="Gundlach H."/>
            <person name="Zhou S."/>
            <person name="Mudge J."/>
            <person name="Bharti A.K."/>
            <person name="Murray J.D."/>
            <person name="Naoumkina M.A."/>
            <person name="Rosen B."/>
            <person name="Silverstein K.A."/>
            <person name="Tang H."/>
            <person name="Rombauts S."/>
            <person name="Zhao P.X."/>
            <person name="Zhou P."/>
            <person name="Barbe V."/>
            <person name="Bardou P."/>
            <person name="Bechner M."/>
            <person name="Bellec A."/>
            <person name="Berger A."/>
            <person name="Berges H."/>
            <person name="Bidwell S."/>
            <person name="Bisseling T."/>
            <person name="Choisne N."/>
            <person name="Couloux A."/>
            <person name="Denny R."/>
            <person name="Deshpande S."/>
            <person name="Dai X."/>
            <person name="Doyle J.J."/>
            <person name="Dudez A.M."/>
            <person name="Farmer A.D."/>
            <person name="Fouteau S."/>
            <person name="Franken C."/>
            <person name="Gibelin C."/>
            <person name="Gish J."/>
            <person name="Goldstein S."/>
            <person name="Gonzalez A.J."/>
            <person name="Green P.J."/>
            <person name="Hallab A."/>
            <person name="Hartog M."/>
            <person name="Hua A."/>
            <person name="Humphray S.J."/>
            <person name="Jeong D.H."/>
            <person name="Jing Y."/>
            <person name="Jocker A."/>
            <person name="Kenton S.M."/>
            <person name="Kim D.J."/>
            <person name="Klee K."/>
            <person name="Lai H."/>
            <person name="Lang C."/>
            <person name="Lin S."/>
            <person name="Macmil S.L."/>
            <person name="Magdelenat G."/>
            <person name="Matthews L."/>
            <person name="McCorrison J."/>
            <person name="Monaghan E.L."/>
            <person name="Mun J.H."/>
            <person name="Najar F.Z."/>
            <person name="Nicholson C."/>
            <person name="Noirot C."/>
            <person name="O'Bleness M."/>
            <person name="Paule C.R."/>
            <person name="Poulain J."/>
            <person name="Prion F."/>
            <person name="Qin B."/>
            <person name="Qu C."/>
            <person name="Retzel E.F."/>
            <person name="Riddle C."/>
            <person name="Sallet E."/>
            <person name="Samain S."/>
            <person name="Samson N."/>
            <person name="Sanders I."/>
            <person name="Saurat O."/>
            <person name="Scarpelli C."/>
            <person name="Schiex T."/>
            <person name="Segurens B."/>
            <person name="Severin A.J."/>
            <person name="Sherrier D.J."/>
            <person name="Shi R."/>
            <person name="Sims S."/>
            <person name="Singer S.R."/>
            <person name="Sinharoy S."/>
            <person name="Sterck L."/>
            <person name="Viollet A."/>
            <person name="Wang B.B."/>
            <person name="Wang K."/>
            <person name="Wang M."/>
            <person name="Wang X."/>
            <person name="Warfsmann J."/>
            <person name="Weissenbach J."/>
            <person name="White D.D."/>
            <person name="White J.D."/>
            <person name="Wiley G.B."/>
            <person name="Wincker P."/>
            <person name="Xing Y."/>
            <person name="Yang L."/>
            <person name="Yao Z."/>
            <person name="Ying F."/>
            <person name="Zhai J."/>
            <person name="Zhou L."/>
            <person name="Zuber A."/>
            <person name="Denarie J."/>
            <person name="Dixon R.A."/>
            <person name="May G.D."/>
            <person name="Schwartz D.C."/>
            <person name="Rogers J."/>
            <person name="Quetier F."/>
            <person name="Town C.D."/>
            <person name="Roe B.A."/>
        </authorList>
    </citation>
    <scope>NUCLEOTIDE SEQUENCE [LARGE SCALE GENOMIC DNA]</scope>
    <source>
        <strain evidence="2">A17</strain>
        <strain evidence="3 4">cv. Jemalong A17</strain>
    </source>
</reference>
<dbReference type="AlphaFoldDB" id="A0A072VK99"/>
<dbReference type="OrthoDB" id="1901372at2759"/>
<protein>
    <submittedName>
        <fullName evidence="2">Rubber elongation factor protein</fullName>
    </submittedName>
</protein>
<accession>A0A072VK99</accession>
<reference evidence="2 4" key="2">
    <citation type="journal article" date="2014" name="BMC Genomics">
        <title>An improved genome release (version Mt4.0) for the model legume Medicago truncatula.</title>
        <authorList>
            <person name="Tang H."/>
            <person name="Krishnakumar V."/>
            <person name="Bidwell S."/>
            <person name="Rosen B."/>
            <person name="Chan A."/>
            <person name="Zhou S."/>
            <person name="Gentzbittel L."/>
            <person name="Childs K.L."/>
            <person name="Yandell M."/>
            <person name="Gundlach H."/>
            <person name="Mayer K.F."/>
            <person name="Schwartz D.C."/>
            <person name="Town C.D."/>
        </authorList>
    </citation>
    <scope>GENOME REANNOTATION</scope>
    <source>
        <strain evidence="2">A17</strain>
        <strain evidence="3 4">cv. Jemalong A17</strain>
    </source>
</reference>